<evidence type="ECO:0000256" key="3">
    <source>
        <dbReference type="ARBA" id="ARBA00022989"/>
    </source>
</evidence>
<dbReference type="RefSeq" id="XP_070917710.1">
    <property type="nucleotide sequence ID" value="XM_071061609.1"/>
</dbReference>
<feature type="transmembrane region" description="Helical" evidence="5">
    <location>
        <begin position="392"/>
        <end position="416"/>
    </location>
</feature>
<evidence type="ECO:0000256" key="2">
    <source>
        <dbReference type="ARBA" id="ARBA00022692"/>
    </source>
</evidence>
<comment type="subcellular location">
    <subcellularLocation>
        <location evidence="1">Membrane</location>
        <topology evidence="1">Multi-pass membrane protein</topology>
    </subcellularLocation>
</comment>
<feature type="transmembrane region" description="Helical" evidence="5">
    <location>
        <begin position="206"/>
        <end position="228"/>
    </location>
</feature>
<dbReference type="InterPro" id="IPR020846">
    <property type="entry name" value="MFS_dom"/>
</dbReference>
<feature type="domain" description="Major facilitator superfamily (MFS) profile" evidence="6">
    <location>
        <begin position="34"/>
        <end position="452"/>
    </location>
</feature>
<evidence type="ECO:0000256" key="5">
    <source>
        <dbReference type="SAM" id="Phobius"/>
    </source>
</evidence>
<feature type="transmembrane region" description="Helical" evidence="5">
    <location>
        <begin position="170"/>
        <end position="194"/>
    </location>
</feature>
<feature type="transmembrane region" description="Helical" evidence="5">
    <location>
        <begin position="32"/>
        <end position="63"/>
    </location>
</feature>
<dbReference type="Pfam" id="PF00083">
    <property type="entry name" value="Sugar_tr"/>
    <property type="match status" value="2"/>
</dbReference>
<organism evidence="7 8">
    <name type="scientific">Madurella fahalii</name>
    <dbReference type="NCBI Taxonomy" id="1157608"/>
    <lineage>
        <taxon>Eukaryota</taxon>
        <taxon>Fungi</taxon>
        <taxon>Dikarya</taxon>
        <taxon>Ascomycota</taxon>
        <taxon>Pezizomycotina</taxon>
        <taxon>Sordariomycetes</taxon>
        <taxon>Sordariomycetidae</taxon>
        <taxon>Sordariales</taxon>
        <taxon>Sordariales incertae sedis</taxon>
        <taxon>Madurella</taxon>
    </lineage>
</organism>
<feature type="transmembrane region" description="Helical" evidence="5">
    <location>
        <begin position="248"/>
        <end position="267"/>
    </location>
</feature>
<evidence type="ECO:0000259" key="6">
    <source>
        <dbReference type="PROSITE" id="PS50850"/>
    </source>
</evidence>
<dbReference type="GeneID" id="98176932"/>
<dbReference type="SUPFAM" id="SSF103473">
    <property type="entry name" value="MFS general substrate transporter"/>
    <property type="match status" value="1"/>
</dbReference>
<evidence type="ECO:0000313" key="8">
    <source>
        <dbReference type="Proteomes" id="UP001628179"/>
    </source>
</evidence>
<keyword evidence="2 5" id="KW-0812">Transmembrane</keyword>
<keyword evidence="4 5" id="KW-0472">Membrane</keyword>
<dbReference type="Gene3D" id="1.20.1250.20">
    <property type="entry name" value="MFS general substrate transporter like domains"/>
    <property type="match status" value="1"/>
</dbReference>
<feature type="transmembrane region" description="Helical" evidence="5">
    <location>
        <begin position="325"/>
        <end position="343"/>
    </location>
</feature>
<dbReference type="PANTHER" id="PTHR23508:SF10">
    <property type="entry name" value="CARBOXYLIC ACID TRANSPORTER PROTEIN HOMOLOG"/>
    <property type="match status" value="1"/>
</dbReference>
<dbReference type="InterPro" id="IPR005828">
    <property type="entry name" value="MFS_sugar_transport-like"/>
</dbReference>
<dbReference type="PROSITE" id="PS50850">
    <property type="entry name" value="MFS"/>
    <property type="match status" value="1"/>
</dbReference>
<accession>A0ABQ0GE11</accession>
<proteinExistence type="predicted"/>
<evidence type="ECO:0000256" key="4">
    <source>
        <dbReference type="ARBA" id="ARBA00023136"/>
    </source>
</evidence>
<protein>
    <submittedName>
        <fullName evidence="7">Glycerophosphoinositol permease</fullName>
    </submittedName>
</protein>
<dbReference type="InterPro" id="IPR036259">
    <property type="entry name" value="MFS_trans_sf"/>
</dbReference>
<sequence>MDLPHHQNRGLKLAALEIEHQEVQRKSLWMSLLPVIACGAGLFSDGYINNVIGSVVTILAIQYGDLWSSSNAKHFLGDIAFAGTVVGQLVFGYLSDKWSRTNSLVLSTIILVVFTALTAGSYYHGDAIGMFNILTAWRFFVGIGIGGEYPAGSVGCAESTNELKSGTRNMWFIIFTNTMIDWGFVFGAFVPYVVAAACRNQHYDTIWRTSLGIGVIFPTVLLVLRVFLKEPEEFQKHSMKYAKIPYRLVLRFYGFRLMVVSLVWFIYDFSAYSFGIYSSTILANIFDTAEAPLTTVFGWNTVINLFYIPGTMLGAPVSDWVGPRYALAGGVTLQAIVGFIMAANYGKLAQPHMVGAFAVVYGIFQSLAEAGPGNNIGLIAAKTCATGVRGQYYGIAAAIGKLGAFVGTLVFPYIIAAAGDSETLSAQYPFYVSSSLCILSAVIVLIGLPHIGQDSIVVENERFRKYLEKNGYDTRQLGLKKGVTLDSLDSGSSDVKAA</sequence>
<feature type="transmembrane region" description="Helical" evidence="5">
    <location>
        <begin position="103"/>
        <end position="123"/>
    </location>
</feature>
<reference evidence="7 8" key="1">
    <citation type="submission" date="2024-09" db="EMBL/GenBank/DDBJ databases">
        <title>Itraconazole resistance in Madurella fahalii resulting from another homologue of gene encoding cytochrome P450 14-alpha sterol demethylase (CYP51).</title>
        <authorList>
            <person name="Yoshioka I."/>
            <person name="Fahal A.H."/>
            <person name="Kaneko S."/>
            <person name="Yaguchi T."/>
        </authorList>
    </citation>
    <scope>NUCLEOTIDE SEQUENCE [LARGE SCALE GENOMIC DNA]</scope>
    <source>
        <strain evidence="7 8">IFM 68171</strain>
    </source>
</reference>
<dbReference type="Proteomes" id="UP001628179">
    <property type="component" value="Unassembled WGS sequence"/>
</dbReference>
<feature type="transmembrane region" description="Helical" evidence="5">
    <location>
        <begin position="129"/>
        <end position="149"/>
    </location>
</feature>
<dbReference type="PANTHER" id="PTHR23508">
    <property type="entry name" value="CARBOXYLIC ACID TRANSPORTER PROTEIN HOMOLOG"/>
    <property type="match status" value="1"/>
</dbReference>
<evidence type="ECO:0000256" key="1">
    <source>
        <dbReference type="ARBA" id="ARBA00004141"/>
    </source>
</evidence>
<keyword evidence="8" id="KW-1185">Reference proteome</keyword>
<keyword evidence="3 5" id="KW-1133">Transmembrane helix</keyword>
<gene>
    <name evidence="7" type="primary">GIT2</name>
    <name evidence="7" type="ORF">MFIFM68171_06189</name>
</gene>
<name>A0ABQ0GE11_9PEZI</name>
<feature type="transmembrane region" description="Helical" evidence="5">
    <location>
        <begin position="428"/>
        <end position="448"/>
    </location>
</feature>
<comment type="caution">
    <text evidence="7">The sequence shown here is derived from an EMBL/GenBank/DDBJ whole genome shotgun (WGS) entry which is preliminary data.</text>
</comment>
<feature type="transmembrane region" description="Helical" evidence="5">
    <location>
        <begin position="75"/>
        <end position="94"/>
    </location>
</feature>
<evidence type="ECO:0000313" key="7">
    <source>
        <dbReference type="EMBL" id="GAB1315979.1"/>
    </source>
</evidence>
<dbReference type="EMBL" id="BAAFSV010000003">
    <property type="protein sequence ID" value="GAB1315979.1"/>
    <property type="molecule type" value="Genomic_DNA"/>
</dbReference>